<dbReference type="KEGG" id="psim:KR76_03740"/>
<dbReference type="Proteomes" id="UP000030300">
    <property type="component" value="Chromosome"/>
</dbReference>
<dbReference type="GeneID" id="96608082"/>
<keyword evidence="2" id="KW-1185">Reference proteome</keyword>
<dbReference type="AlphaFoldDB" id="A0A0A1DHK3"/>
<proteinExistence type="predicted"/>
<gene>
    <name evidence="1" type="ORF">KR76_03740</name>
</gene>
<dbReference type="STRING" id="2045.KR76_03740"/>
<dbReference type="HOGENOM" id="CLU_2480244_0_0_11"/>
<protein>
    <submittedName>
        <fullName evidence="1">Uncharacterized protein</fullName>
    </submittedName>
</protein>
<accession>A0A0A1DHK3</accession>
<dbReference type="EMBL" id="CP009896">
    <property type="protein sequence ID" value="AIY16092.1"/>
    <property type="molecule type" value="Genomic_DNA"/>
</dbReference>
<organism evidence="1 2">
    <name type="scientific">Nocardioides simplex</name>
    <name type="common">Arthrobacter simplex</name>
    <dbReference type="NCBI Taxonomy" id="2045"/>
    <lineage>
        <taxon>Bacteria</taxon>
        <taxon>Bacillati</taxon>
        <taxon>Actinomycetota</taxon>
        <taxon>Actinomycetes</taxon>
        <taxon>Propionibacteriales</taxon>
        <taxon>Nocardioidaceae</taxon>
        <taxon>Pimelobacter</taxon>
    </lineage>
</organism>
<name>A0A0A1DHK3_NOCSI</name>
<dbReference type="eggNOG" id="ENOG502ZET6">
    <property type="taxonomic scope" value="Bacteria"/>
</dbReference>
<dbReference type="RefSeq" id="WP_038676729.1">
    <property type="nucleotide sequence ID" value="NZ_BJMC01000005.1"/>
</dbReference>
<evidence type="ECO:0000313" key="1">
    <source>
        <dbReference type="EMBL" id="AIY16092.1"/>
    </source>
</evidence>
<dbReference type="OrthoDB" id="4314184at2"/>
<evidence type="ECO:0000313" key="2">
    <source>
        <dbReference type="Proteomes" id="UP000030300"/>
    </source>
</evidence>
<sequence length="87" mass="9229">MTSSAPPRLASPRRLLIVLPPAVGFFATPFLPFASTPTLWLGCPALLWWIAAMVAATLVSLFVVEATYLADGGAERDRLEAAGGRES</sequence>
<reference evidence="1 2" key="1">
    <citation type="journal article" date="2015" name="Genome Announc.">
        <title>Complete Genome Sequence of Steroid-Transforming Nocardioides simplex VKM Ac-2033D.</title>
        <authorList>
            <person name="Shtratnikova V.Y."/>
            <person name="Schelkunov M.I."/>
            <person name="Pekov Y.A."/>
            <person name="Fokina V.V."/>
            <person name="Logacheva M.D."/>
            <person name="Sokolov S.L."/>
            <person name="Bragin E.Y."/>
            <person name="Ashapkin V.V."/>
            <person name="Donova M.V."/>
        </authorList>
    </citation>
    <scope>NUCLEOTIDE SEQUENCE [LARGE SCALE GENOMIC DNA]</scope>
    <source>
        <strain evidence="1 2">VKM Ac-2033D</strain>
    </source>
</reference>